<reference evidence="2" key="5">
    <citation type="journal article" date="2021" name="G3 (Bethesda)">
        <title>Aegilops tauschii genome assembly Aet v5.0 features greater sequence contiguity and improved annotation.</title>
        <authorList>
            <person name="Wang L."/>
            <person name="Zhu T."/>
            <person name="Rodriguez J.C."/>
            <person name="Deal K.R."/>
            <person name="Dubcovsky J."/>
            <person name="McGuire P.E."/>
            <person name="Lux T."/>
            <person name="Spannagl M."/>
            <person name="Mayer K.F.X."/>
            <person name="Baldrich P."/>
            <person name="Meyers B.C."/>
            <person name="Huo N."/>
            <person name="Gu Y.Q."/>
            <person name="Zhou H."/>
            <person name="Devos K.M."/>
            <person name="Bennetzen J.L."/>
            <person name="Unver T."/>
            <person name="Budak H."/>
            <person name="Gulick P.J."/>
            <person name="Galiba G."/>
            <person name="Kalapos B."/>
            <person name="Nelson D.R."/>
            <person name="Li P."/>
            <person name="You F.M."/>
            <person name="Luo M.C."/>
            <person name="Dvorak J."/>
        </authorList>
    </citation>
    <scope>NUCLEOTIDE SEQUENCE [LARGE SCALE GENOMIC DNA]</scope>
    <source>
        <strain evidence="2">cv. AL8/78</strain>
    </source>
</reference>
<evidence type="ECO:0000313" key="3">
    <source>
        <dbReference type="Proteomes" id="UP000015105"/>
    </source>
</evidence>
<dbReference type="AlphaFoldDB" id="A0A453LWB4"/>
<evidence type="ECO:0000256" key="1">
    <source>
        <dbReference type="SAM" id="MobiDB-lite"/>
    </source>
</evidence>
<feature type="compositionally biased region" description="Low complexity" evidence="1">
    <location>
        <begin position="64"/>
        <end position="78"/>
    </location>
</feature>
<reference evidence="2" key="3">
    <citation type="journal article" date="2017" name="Nature">
        <title>Genome sequence of the progenitor of the wheat D genome Aegilops tauschii.</title>
        <authorList>
            <person name="Luo M.C."/>
            <person name="Gu Y.Q."/>
            <person name="Puiu D."/>
            <person name="Wang H."/>
            <person name="Twardziok S.O."/>
            <person name="Deal K.R."/>
            <person name="Huo N."/>
            <person name="Zhu T."/>
            <person name="Wang L."/>
            <person name="Wang Y."/>
            <person name="McGuire P.E."/>
            <person name="Liu S."/>
            <person name="Long H."/>
            <person name="Ramasamy R.K."/>
            <person name="Rodriguez J.C."/>
            <person name="Van S.L."/>
            <person name="Yuan L."/>
            <person name="Wang Z."/>
            <person name="Xia Z."/>
            <person name="Xiao L."/>
            <person name="Anderson O.D."/>
            <person name="Ouyang S."/>
            <person name="Liang Y."/>
            <person name="Zimin A.V."/>
            <person name="Pertea G."/>
            <person name="Qi P."/>
            <person name="Bennetzen J.L."/>
            <person name="Dai X."/>
            <person name="Dawson M.W."/>
            <person name="Muller H.G."/>
            <person name="Kugler K."/>
            <person name="Rivarola-Duarte L."/>
            <person name="Spannagl M."/>
            <person name="Mayer K.F.X."/>
            <person name="Lu F.H."/>
            <person name="Bevan M.W."/>
            <person name="Leroy P."/>
            <person name="Li P."/>
            <person name="You F.M."/>
            <person name="Sun Q."/>
            <person name="Liu Z."/>
            <person name="Lyons E."/>
            <person name="Wicker T."/>
            <person name="Salzberg S.L."/>
            <person name="Devos K.M."/>
            <person name="Dvorak J."/>
        </authorList>
    </citation>
    <scope>NUCLEOTIDE SEQUENCE [LARGE SCALE GENOMIC DNA]</scope>
    <source>
        <strain evidence="2">cv. AL8/78</strain>
    </source>
</reference>
<dbReference type="Proteomes" id="UP000015105">
    <property type="component" value="Chromosome 5D"/>
</dbReference>
<keyword evidence="3" id="KW-1185">Reference proteome</keyword>
<proteinExistence type="predicted"/>
<protein>
    <submittedName>
        <fullName evidence="2">Uncharacterized protein</fullName>
    </submittedName>
</protein>
<name>A0A453LWB4_AEGTS</name>
<dbReference type="Gramene" id="AET5Gv20928800.1">
    <property type="protein sequence ID" value="AET5Gv20928800.1"/>
    <property type="gene ID" value="AET5Gv20928800"/>
</dbReference>
<reference evidence="3" key="1">
    <citation type="journal article" date="2014" name="Science">
        <title>Ancient hybridizations among the ancestral genomes of bread wheat.</title>
        <authorList>
            <consortium name="International Wheat Genome Sequencing Consortium,"/>
            <person name="Marcussen T."/>
            <person name="Sandve S.R."/>
            <person name="Heier L."/>
            <person name="Spannagl M."/>
            <person name="Pfeifer M."/>
            <person name="Jakobsen K.S."/>
            <person name="Wulff B.B."/>
            <person name="Steuernagel B."/>
            <person name="Mayer K.F."/>
            <person name="Olsen O.A."/>
        </authorList>
    </citation>
    <scope>NUCLEOTIDE SEQUENCE [LARGE SCALE GENOMIC DNA]</scope>
    <source>
        <strain evidence="3">cv. AL8/78</strain>
    </source>
</reference>
<accession>A0A453LWB4</accession>
<feature type="compositionally biased region" description="Polar residues" evidence="1">
    <location>
        <begin position="100"/>
        <end position="115"/>
    </location>
</feature>
<reference evidence="2" key="4">
    <citation type="submission" date="2019-03" db="UniProtKB">
        <authorList>
            <consortium name="EnsemblPlants"/>
        </authorList>
    </citation>
    <scope>IDENTIFICATION</scope>
</reference>
<evidence type="ECO:0000313" key="2">
    <source>
        <dbReference type="EnsemblPlants" id="AET5Gv20928800.1"/>
    </source>
</evidence>
<organism evidence="2 3">
    <name type="scientific">Aegilops tauschii subsp. strangulata</name>
    <name type="common">Goatgrass</name>
    <dbReference type="NCBI Taxonomy" id="200361"/>
    <lineage>
        <taxon>Eukaryota</taxon>
        <taxon>Viridiplantae</taxon>
        <taxon>Streptophyta</taxon>
        <taxon>Embryophyta</taxon>
        <taxon>Tracheophyta</taxon>
        <taxon>Spermatophyta</taxon>
        <taxon>Magnoliopsida</taxon>
        <taxon>Liliopsida</taxon>
        <taxon>Poales</taxon>
        <taxon>Poaceae</taxon>
        <taxon>BOP clade</taxon>
        <taxon>Pooideae</taxon>
        <taxon>Triticodae</taxon>
        <taxon>Triticeae</taxon>
        <taxon>Triticinae</taxon>
        <taxon>Aegilops</taxon>
    </lineage>
</organism>
<sequence length="115" mass="12736">ICKVFYRVPKPTRKKTLTTTPIFFLFLLDESKLLCDRKQTRTQKATCPPLIQFSGPTSQPPIKPLTTPTPTGAIIISPEPSPSPSPLRQEILLRGARPDTTPTTGQTPIHPSRSF</sequence>
<reference evidence="3" key="2">
    <citation type="journal article" date="2017" name="Nat. Plants">
        <title>The Aegilops tauschii genome reveals multiple impacts of transposons.</title>
        <authorList>
            <person name="Zhao G."/>
            <person name="Zou C."/>
            <person name="Li K."/>
            <person name="Wang K."/>
            <person name="Li T."/>
            <person name="Gao L."/>
            <person name="Zhang X."/>
            <person name="Wang H."/>
            <person name="Yang Z."/>
            <person name="Liu X."/>
            <person name="Jiang W."/>
            <person name="Mao L."/>
            <person name="Kong X."/>
            <person name="Jiao Y."/>
            <person name="Jia J."/>
        </authorList>
    </citation>
    <scope>NUCLEOTIDE SEQUENCE [LARGE SCALE GENOMIC DNA]</scope>
    <source>
        <strain evidence="3">cv. AL8/78</strain>
    </source>
</reference>
<dbReference type="EnsemblPlants" id="AET5Gv20928800.1">
    <property type="protein sequence ID" value="AET5Gv20928800.1"/>
    <property type="gene ID" value="AET5Gv20928800"/>
</dbReference>
<feature type="region of interest" description="Disordered" evidence="1">
    <location>
        <begin position="46"/>
        <end position="115"/>
    </location>
</feature>